<comment type="caution">
    <text evidence="2">The sequence shown here is derived from an EMBL/GenBank/DDBJ whole genome shotgun (WGS) entry which is preliminary data.</text>
</comment>
<feature type="domain" description="DUF927" evidence="1">
    <location>
        <begin position="23"/>
        <end position="303"/>
    </location>
</feature>
<dbReference type="InterPro" id="IPR009270">
    <property type="entry name" value="DUF927"/>
</dbReference>
<proteinExistence type="predicted"/>
<sequence>MDGNITDTATPLSAHIPPEGFISTDNGIFIETTSKDGDIEQEWLCSPIAVVALGRNTGNNGWCRWIELVDADGVQHEWHVPQAQFNSSFTKVLDGLLDRGFRMAPGTNAKKHLAQLLTSWAPTKRYHTTDRLGWSDSTCTRFVLGDMRVIGGKDIVFLNDSVQRGEPAMHSRGSLATWRSEVSSRCKGNPVLMTSVSLAFAGPLVEFLNREIAGMHLKGMSSSGKTTSAKVAASVWGSPELVKDWTATKNAMEGMAAVANSSLLILNEIAEASAKEIGDAIYMLGNGQGKARSTSSGALRNTTKWNMTILSTGEITLAEKMAEAGQSTMMGQTVRMIEVSADTRRYGAFDVLHGETNGGDFAQRIEHAASQTYGVAGPAFVHELLKNSRIRSTLPDKIKAIASIWQSSLGLEGDGPAGRVLGHLAMIACAGQLASMFDVTDWDPQEPVSAAWELAKEWADLQERPEKFEIEATVERTRDYLLAHGETRFQRAGTSIDSPAGYRDDSWFYVSADTWNEIHAGHSPAEQANYLRASKWLVPGDGKNIKSKTPNWVAGRPRAYKIRAEIITAMADPKKAAA</sequence>
<reference evidence="2 5" key="1">
    <citation type="submission" date="2021-01" db="EMBL/GenBank/DDBJ databases">
        <title>Diatom-associated Roseobacters Show Island Model of Population Structure.</title>
        <authorList>
            <person name="Qu L."/>
            <person name="Feng X."/>
            <person name="Chen Y."/>
            <person name="Li L."/>
            <person name="Wang X."/>
            <person name="Hu Z."/>
            <person name="Wang H."/>
            <person name="Luo H."/>
        </authorList>
    </citation>
    <scope>NUCLEOTIDE SEQUENCE</scope>
    <source>
        <strain evidence="3 5">CC28-63</strain>
        <strain evidence="2">CC28-69</strain>
    </source>
</reference>
<keyword evidence="5" id="KW-1185">Reference proteome</keyword>
<evidence type="ECO:0000259" key="1">
    <source>
        <dbReference type="Pfam" id="PF06048"/>
    </source>
</evidence>
<dbReference type="Proteomes" id="UP000809440">
    <property type="component" value="Unassembled WGS sequence"/>
</dbReference>
<protein>
    <submittedName>
        <fullName evidence="2">DUF927 domain-containing protein</fullName>
    </submittedName>
</protein>
<evidence type="ECO:0000313" key="5">
    <source>
        <dbReference type="Proteomes" id="UP000809440"/>
    </source>
</evidence>
<dbReference type="Proteomes" id="UP000755667">
    <property type="component" value="Unassembled WGS sequence"/>
</dbReference>
<evidence type="ECO:0000313" key="2">
    <source>
        <dbReference type="EMBL" id="MBM2413984.1"/>
    </source>
</evidence>
<dbReference type="EMBL" id="JAFBXE010000012">
    <property type="protein sequence ID" value="MBM2413984.1"/>
    <property type="molecule type" value="Genomic_DNA"/>
</dbReference>
<evidence type="ECO:0000313" key="4">
    <source>
        <dbReference type="Proteomes" id="UP000755667"/>
    </source>
</evidence>
<evidence type="ECO:0000313" key="3">
    <source>
        <dbReference type="EMBL" id="MBM2418654.1"/>
    </source>
</evidence>
<name>A0A9Q2NUB9_9RHOB</name>
<dbReference type="EMBL" id="JAFBXF010000012">
    <property type="protein sequence ID" value="MBM2418654.1"/>
    <property type="molecule type" value="Genomic_DNA"/>
</dbReference>
<accession>A0A9Q2NUB9</accession>
<gene>
    <name evidence="2" type="ORF">JQX41_16820</name>
    <name evidence="3" type="ORF">JQX48_16835</name>
</gene>
<dbReference type="AlphaFoldDB" id="A0A9Q2NUB9"/>
<organism evidence="2 4">
    <name type="scientific">Marivita cryptomonadis</name>
    <dbReference type="NCBI Taxonomy" id="505252"/>
    <lineage>
        <taxon>Bacteria</taxon>
        <taxon>Pseudomonadati</taxon>
        <taxon>Pseudomonadota</taxon>
        <taxon>Alphaproteobacteria</taxon>
        <taxon>Rhodobacterales</taxon>
        <taxon>Roseobacteraceae</taxon>
        <taxon>Marivita</taxon>
    </lineage>
</organism>
<dbReference type="Pfam" id="PF06048">
    <property type="entry name" value="DUF927"/>
    <property type="match status" value="1"/>
</dbReference>
<dbReference type="RefSeq" id="WP_138487755.1">
    <property type="nucleotide sequence ID" value="NZ_JAFBWU010000012.1"/>
</dbReference>